<dbReference type="NCBIfam" id="NF004051">
    <property type="entry name" value="PRK05571.1"/>
    <property type="match status" value="1"/>
</dbReference>
<dbReference type="EC" id="5.3.1.6" evidence="4"/>
<dbReference type="KEGG" id="mbc:MYB_00285"/>
<dbReference type="AlphaFoldDB" id="W5UZV2"/>
<dbReference type="eggNOG" id="COG0698">
    <property type="taxonomic scope" value="Bacteria"/>
</dbReference>
<dbReference type="PANTHER" id="PTHR30345">
    <property type="entry name" value="RIBOSE-5-PHOSPHATE ISOMERASE B"/>
    <property type="match status" value="1"/>
</dbReference>
<feature type="binding site" evidence="3">
    <location>
        <position position="111"/>
    </location>
    <ligand>
        <name>D-ribulose 5-phosphate</name>
        <dbReference type="ChEBI" id="CHEBI:58121"/>
    </ligand>
</feature>
<dbReference type="Pfam" id="PF02502">
    <property type="entry name" value="LacAB_rpiB"/>
    <property type="match status" value="1"/>
</dbReference>
<sequence>MKTKIALASDHAGFQRKQEIIDFLKNKGYEIEDLGPFDESRSSYAVYGKKLAHHLLEHPDKIGIAICGTGLGMSYALNRFKHIRAARVTSVNDAYLAKAHNNANALALSARFSTDVDNFAFIEEFLKSEYEGGRHQERIDELDK</sequence>
<evidence type="ECO:0000313" key="5">
    <source>
        <dbReference type="Proteomes" id="UP000019229"/>
    </source>
</evidence>
<dbReference type="InterPro" id="IPR036569">
    <property type="entry name" value="RpiB_LacA_LacB_sf"/>
</dbReference>
<feature type="binding site" evidence="3">
    <location>
        <position position="138"/>
    </location>
    <ligand>
        <name>D-ribulose 5-phosphate</name>
        <dbReference type="ChEBI" id="CHEBI:58121"/>
    </ligand>
</feature>
<feature type="binding site" evidence="3">
    <location>
        <position position="134"/>
    </location>
    <ligand>
        <name>D-ribulose 5-phosphate</name>
        <dbReference type="ChEBI" id="CHEBI:58121"/>
    </ligand>
</feature>
<organism evidence="4 5">
    <name type="scientific">Mesomycoplasma bovoculi M165/69</name>
    <dbReference type="NCBI Taxonomy" id="743966"/>
    <lineage>
        <taxon>Bacteria</taxon>
        <taxon>Bacillati</taxon>
        <taxon>Mycoplasmatota</taxon>
        <taxon>Mycoplasmoidales</taxon>
        <taxon>Metamycoplasmataceae</taxon>
        <taxon>Mesomycoplasma</taxon>
    </lineage>
</organism>
<proteinExistence type="inferred from homology"/>
<gene>
    <name evidence="4" type="primary">rpiB</name>
    <name evidence="4" type="ORF">MYB_00285</name>
</gene>
<name>W5UZV2_9BACT</name>
<comment type="similarity">
    <text evidence="1">Belongs to the LacAB/RpiB family.</text>
</comment>
<feature type="binding site" evidence="3">
    <location>
        <position position="101"/>
    </location>
    <ligand>
        <name>D-ribulose 5-phosphate</name>
        <dbReference type="ChEBI" id="CHEBI:58121"/>
    </ligand>
</feature>
<dbReference type="InterPro" id="IPR003500">
    <property type="entry name" value="RpiB_LacA_LacB"/>
</dbReference>
<dbReference type="GO" id="GO:0004751">
    <property type="term" value="F:ribose-5-phosphate isomerase activity"/>
    <property type="evidence" value="ECO:0007669"/>
    <property type="project" value="UniProtKB-EC"/>
</dbReference>
<evidence type="ECO:0000313" key="4">
    <source>
        <dbReference type="EMBL" id="AHH45068.1"/>
    </source>
</evidence>
<dbReference type="Gene3D" id="3.40.1400.10">
    <property type="entry name" value="Sugar-phosphate isomerase, RpiB/LacA/LacB"/>
    <property type="match status" value="1"/>
</dbReference>
<evidence type="ECO:0000256" key="2">
    <source>
        <dbReference type="PIRSR" id="PIRSR005384-1"/>
    </source>
</evidence>
<feature type="active site" description="Proton donor" evidence="2">
    <location>
        <position position="100"/>
    </location>
</feature>
<evidence type="ECO:0000256" key="1">
    <source>
        <dbReference type="ARBA" id="ARBA00008754"/>
    </source>
</evidence>
<dbReference type="PATRIC" id="fig|743966.3.peg.56"/>
<dbReference type="PIRSF" id="PIRSF005384">
    <property type="entry name" value="RpiB_LacA_B"/>
    <property type="match status" value="1"/>
</dbReference>
<feature type="binding site" evidence="3">
    <location>
        <begin position="10"/>
        <end position="11"/>
    </location>
    <ligand>
        <name>D-ribulose 5-phosphate</name>
        <dbReference type="ChEBI" id="CHEBI:58121"/>
    </ligand>
</feature>
<dbReference type="NCBIfam" id="TIGR00689">
    <property type="entry name" value="rpiB_lacA_lacB"/>
    <property type="match status" value="1"/>
</dbReference>
<dbReference type="OrthoDB" id="1778624at2"/>
<dbReference type="PANTHER" id="PTHR30345:SF0">
    <property type="entry name" value="DNA DAMAGE-REPAIR_TOLERATION PROTEIN DRT102"/>
    <property type="match status" value="1"/>
</dbReference>
<accession>W5UZV2</accession>
<dbReference type="SUPFAM" id="SSF89623">
    <property type="entry name" value="Ribose/Galactose isomerase RpiB/AlsB"/>
    <property type="match status" value="1"/>
</dbReference>
<feature type="active site" description="Proton acceptor" evidence="2">
    <location>
        <position position="67"/>
    </location>
</feature>
<dbReference type="GO" id="GO:0009052">
    <property type="term" value="P:pentose-phosphate shunt, non-oxidative branch"/>
    <property type="evidence" value="ECO:0007669"/>
    <property type="project" value="TreeGrafter"/>
</dbReference>
<dbReference type="STRING" id="743966.MYB_00285"/>
<dbReference type="HOGENOM" id="CLU_091396_4_1_14"/>
<feature type="binding site" evidence="3">
    <location>
        <begin position="68"/>
        <end position="72"/>
    </location>
    <ligand>
        <name>D-ribulose 5-phosphate</name>
        <dbReference type="ChEBI" id="CHEBI:58121"/>
    </ligand>
</feature>
<dbReference type="RefSeq" id="WP_022934868.1">
    <property type="nucleotide sequence ID" value="NZ_CP007154.1"/>
</dbReference>
<dbReference type="GO" id="GO:0019316">
    <property type="term" value="P:D-allose catabolic process"/>
    <property type="evidence" value="ECO:0007669"/>
    <property type="project" value="TreeGrafter"/>
</dbReference>
<keyword evidence="5" id="KW-1185">Reference proteome</keyword>
<dbReference type="EMBL" id="CP007154">
    <property type="protein sequence ID" value="AHH45068.1"/>
    <property type="molecule type" value="Genomic_DNA"/>
</dbReference>
<keyword evidence="4" id="KW-0413">Isomerase</keyword>
<reference evidence="4 5" key="1">
    <citation type="journal article" date="2014" name="Genome Announc.">
        <title>Complete Genome Sequence of Mycoplasma bovoculi Strain M165/69T (ATCC 29104).</title>
        <authorList>
            <person name="Calcutt M.J."/>
            <person name="Foecking M.F."/>
        </authorList>
    </citation>
    <scope>NUCLEOTIDE SEQUENCE [LARGE SCALE GENOMIC DNA]</scope>
    <source>
        <strain evidence="4">M165/69</strain>
    </source>
</reference>
<dbReference type="Proteomes" id="UP000019229">
    <property type="component" value="Chromosome"/>
</dbReference>
<protein>
    <submittedName>
        <fullName evidence="4">Ribose-5-phosphate isomerase B</fullName>
        <ecNumber evidence="4">5.3.1.6</ecNumber>
    </submittedName>
</protein>
<evidence type="ECO:0000256" key="3">
    <source>
        <dbReference type="PIRSR" id="PIRSR005384-2"/>
    </source>
</evidence>